<evidence type="ECO:0000313" key="5">
    <source>
        <dbReference type="EMBL" id="NER17754.1"/>
    </source>
</evidence>
<name>A0A6M0CNX3_9FLAO</name>
<dbReference type="RefSeq" id="WP_164032428.1">
    <property type="nucleotide sequence ID" value="NZ_JAABOQ010000004.1"/>
</dbReference>
<dbReference type="EC" id="6.-.-.-" evidence="2"/>
<protein>
    <recommendedName>
        <fullName evidence="2">Putative cysteine ligase BshC</fullName>
        <ecNumber evidence="2">6.-.-.-</ecNumber>
    </recommendedName>
</protein>
<dbReference type="AlphaFoldDB" id="A0A6M0CNX3"/>
<evidence type="ECO:0000256" key="1">
    <source>
        <dbReference type="ARBA" id="ARBA00022598"/>
    </source>
</evidence>
<evidence type="ECO:0000259" key="4">
    <source>
        <dbReference type="Pfam" id="PF24850"/>
    </source>
</evidence>
<evidence type="ECO:0000313" key="6">
    <source>
        <dbReference type="Proteomes" id="UP000474296"/>
    </source>
</evidence>
<dbReference type="GO" id="GO:0016874">
    <property type="term" value="F:ligase activity"/>
    <property type="evidence" value="ECO:0007669"/>
    <property type="project" value="UniProtKB-UniRule"/>
</dbReference>
<dbReference type="Pfam" id="PF24850">
    <property type="entry name" value="CC_BshC"/>
    <property type="match status" value="1"/>
</dbReference>
<keyword evidence="1 2" id="KW-0436">Ligase</keyword>
<dbReference type="InterPro" id="IPR011199">
    <property type="entry name" value="Bacillithiol_biosynth_BshC"/>
</dbReference>
<sequence>MPSDCIDFKATGYFSSLICDYLEEKAALKPFYNRFPNADNFLDQIKEKQDHFLTETRTVLHNVLQSQYKGFSISEGTQQNINLLKSNNTFTITTGHQLNLFTGPLYFLYKIISTINLCRELSEKHRKYNFVPVYWMATEDHDFDEINYFNFKGKKIQWNRPDGGAVGEFDTKGLDTVLEAYSAQLGGGKNADQLRKLFEDSYLKHDSLTDATRHLANTLFGEYGLVIIDGNDSDLKRLFIPHLKEELLEQTSFKVVSKSIDAFNKLEGGYKVQVNPREINLFYLDKGIRERLIEQDGEYLVNDQSIKFSKEGILSELNSHPEKFSPNVILRPLYQEVILPNLCYIGGGGELAYWLELKDMFEAFKVPFPMLLLRNSVLVKTEKQAKKQDSLEINDEELFLKRDSFINRKVRQISNITIDFSEQRALLKSHFESMFEVAKLTDQSFEGAVKAQEVKQLKGLDHLEKRLLKAQKKKLKDQVGRMTDLQEQLFPGQSLQERNLNFSELYLEHGEKLIAKLIKELDPLSGKFLILSL</sequence>
<evidence type="ECO:0000259" key="3">
    <source>
        <dbReference type="Pfam" id="PF10079"/>
    </source>
</evidence>
<dbReference type="EMBL" id="JAABOQ010000004">
    <property type="protein sequence ID" value="NER17754.1"/>
    <property type="molecule type" value="Genomic_DNA"/>
</dbReference>
<organism evidence="5 6">
    <name type="scientific">Spongiivirga citrea</name>
    <dbReference type="NCBI Taxonomy" id="1481457"/>
    <lineage>
        <taxon>Bacteria</taxon>
        <taxon>Pseudomonadati</taxon>
        <taxon>Bacteroidota</taxon>
        <taxon>Flavobacteriia</taxon>
        <taxon>Flavobacteriales</taxon>
        <taxon>Flavobacteriaceae</taxon>
        <taxon>Spongiivirga</taxon>
    </lineage>
</organism>
<evidence type="ECO:0000256" key="2">
    <source>
        <dbReference type="HAMAP-Rule" id="MF_01867"/>
    </source>
</evidence>
<reference evidence="5 6" key="1">
    <citation type="submission" date="2020-01" db="EMBL/GenBank/DDBJ databases">
        <title>Spongiivirga citrea KCTC 32990T.</title>
        <authorList>
            <person name="Wang G."/>
        </authorList>
    </citation>
    <scope>NUCLEOTIDE SEQUENCE [LARGE SCALE GENOMIC DNA]</scope>
    <source>
        <strain evidence="5 6">KCTC 32990</strain>
    </source>
</reference>
<dbReference type="Proteomes" id="UP000474296">
    <property type="component" value="Unassembled WGS sequence"/>
</dbReference>
<dbReference type="Pfam" id="PF10079">
    <property type="entry name" value="Rossmann-like_BshC"/>
    <property type="match status" value="1"/>
</dbReference>
<dbReference type="PIRSF" id="PIRSF012535">
    <property type="entry name" value="UCP012535"/>
    <property type="match status" value="1"/>
</dbReference>
<comment type="similarity">
    <text evidence="2">Belongs to the BshC family.</text>
</comment>
<accession>A0A6M0CNX3</accession>
<dbReference type="InterPro" id="IPR055399">
    <property type="entry name" value="CC_BshC"/>
</dbReference>
<dbReference type="NCBIfam" id="TIGR03998">
    <property type="entry name" value="thiol_BshC"/>
    <property type="match status" value="1"/>
</dbReference>
<dbReference type="HAMAP" id="MF_01867">
    <property type="entry name" value="BshC"/>
    <property type="match status" value="1"/>
</dbReference>
<comment type="caution">
    <text evidence="5">The sequence shown here is derived from an EMBL/GenBank/DDBJ whole genome shotgun (WGS) entry which is preliminary data.</text>
</comment>
<proteinExistence type="inferred from homology"/>
<feature type="domain" description="Bacillithiol biosynthesis BshC C-terminal coiled-coil" evidence="4">
    <location>
        <begin position="378"/>
        <end position="532"/>
    </location>
</feature>
<gene>
    <name evidence="2 5" type="primary">bshC</name>
    <name evidence="5" type="ORF">GWK10_11070</name>
</gene>
<dbReference type="InterPro" id="IPR055398">
    <property type="entry name" value="Rossmann-like_BshC"/>
</dbReference>
<keyword evidence="6" id="KW-1185">Reference proteome</keyword>
<feature type="domain" description="Bacillithiol biosynthesis BshC N-terminal Rossmann-like" evidence="3">
    <location>
        <begin position="1"/>
        <end position="375"/>
    </location>
</feature>